<dbReference type="EMBL" id="AP026729">
    <property type="protein sequence ID" value="BDQ62419.1"/>
    <property type="molecule type" value="Genomic_DNA"/>
</dbReference>
<dbReference type="Proteomes" id="UP001317613">
    <property type="component" value="Chromosome"/>
</dbReference>
<reference evidence="1" key="1">
    <citation type="submission" date="2022-08" db="EMBL/GenBank/DDBJ databases">
        <title>Molecular epidemiological analysis of five strains of VanD-type vancomycin-resistant Enterococcus faecalis.</title>
        <authorList>
            <person name="Mimura K."/>
            <person name="Hashimoto Y."/>
            <person name="Tomita H."/>
        </authorList>
    </citation>
    <scope>NUCLEOTIDE SEQUENCE</scope>
    <source>
        <strain evidence="1">SVR2332</strain>
    </source>
</reference>
<gene>
    <name evidence="1" type="ORF">EfsSVR2332_24970</name>
</gene>
<accession>A0AC59HS11</accession>
<organism evidence="1 2">
    <name type="scientific">Enterococcus faecalis</name>
    <name type="common">Streptococcus faecalis</name>
    <dbReference type="NCBI Taxonomy" id="1351"/>
    <lineage>
        <taxon>Bacteria</taxon>
        <taxon>Bacillati</taxon>
        <taxon>Bacillota</taxon>
        <taxon>Bacilli</taxon>
        <taxon>Lactobacillales</taxon>
        <taxon>Enterococcaceae</taxon>
        <taxon>Enterococcus</taxon>
    </lineage>
</organism>
<name>A0AC59HS11_ENTFL</name>
<sequence length="157" mass="17932">MKILQAFVGELRKYLLEIKMYYPDQIVSTVITIFIFIGMGLMSGNTSESSFYIGFVYWFLLSSLIGEASVSTSSEKQMGVLEQLMIQPIGLKKLILIRSSIWGVVNLVKVLVALIILKVILNLTLGFHMLLVPIFFYCKSRNSWVYDAFVWPNVKVY</sequence>
<evidence type="ECO:0000313" key="2">
    <source>
        <dbReference type="Proteomes" id="UP001317613"/>
    </source>
</evidence>
<proteinExistence type="predicted"/>
<protein>
    <submittedName>
        <fullName evidence="1">Uncharacterized protein</fullName>
    </submittedName>
</protein>
<evidence type="ECO:0000313" key="1">
    <source>
        <dbReference type="EMBL" id="BDQ62419.1"/>
    </source>
</evidence>